<feature type="non-terminal residue" evidence="2">
    <location>
        <position position="94"/>
    </location>
</feature>
<name>A0A6G3XSZ3_9ACTN</name>
<proteinExistence type="predicted"/>
<gene>
    <name evidence="2" type="ORF">G3M58_82610</name>
</gene>
<sequence length="94" mass="9792">VQAYEWFAGVDRALAAPPPGDGRAPVRSGTAALFHPVAFRIALAVLGGASHSAVSAAAHLLTWELSVQSDPDSTPARPLFCDDPESDLALSRAR</sequence>
<evidence type="ECO:0000313" key="2">
    <source>
        <dbReference type="EMBL" id="NEE20945.1"/>
    </source>
</evidence>
<organism evidence="2">
    <name type="scientific">Streptomyces sp. SID7499</name>
    <dbReference type="NCBI Taxonomy" id="2706086"/>
    <lineage>
        <taxon>Bacteria</taxon>
        <taxon>Bacillati</taxon>
        <taxon>Actinomycetota</taxon>
        <taxon>Actinomycetes</taxon>
        <taxon>Kitasatosporales</taxon>
        <taxon>Streptomycetaceae</taxon>
        <taxon>Streptomyces</taxon>
    </lineage>
</organism>
<accession>A0A6G3XSZ3</accession>
<protein>
    <submittedName>
        <fullName evidence="2">Uncharacterized protein</fullName>
    </submittedName>
</protein>
<feature type="non-terminal residue" evidence="2">
    <location>
        <position position="1"/>
    </location>
</feature>
<evidence type="ECO:0000256" key="1">
    <source>
        <dbReference type="SAM" id="MobiDB-lite"/>
    </source>
</evidence>
<comment type="caution">
    <text evidence="2">The sequence shown here is derived from an EMBL/GenBank/DDBJ whole genome shotgun (WGS) entry which is preliminary data.</text>
</comment>
<reference evidence="2" key="1">
    <citation type="submission" date="2020-01" db="EMBL/GenBank/DDBJ databases">
        <title>Insect and environment-associated Actinomycetes.</title>
        <authorList>
            <person name="Currrie C."/>
            <person name="Chevrette M."/>
            <person name="Carlson C."/>
            <person name="Stubbendieck R."/>
            <person name="Wendt-Pienkowski E."/>
        </authorList>
    </citation>
    <scope>NUCLEOTIDE SEQUENCE</scope>
    <source>
        <strain evidence="2">SID7499</strain>
    </source>
</reference>
<feature type="region of interest" description="Disordered" evidence="1">
    <location>
        <begin position="70"/>
        <end position="94"/>
    </location>
</feature>
<dbReference type="AlphaFoldDB" id="A0A6G3XSZ3"/>
<dbReference type="EMBL" id="JAAGMN010008893">
    <property type="protein sequence ID" value="NEE20945.1"/>
    <property type="molecule type" value="Genomic_DNA"/>
</dbReference>